<gene>
    <name evidence="1" type="ORF">ABV408_02280</name>
</gene>
<evidence type="ECO:0000313" key="1">
    <source>
        <dbReference type="EMBL" id="XCJ80015.1"/>
    </source>
</evidence>
<name>A0AB74UGX3_9GAMM</name>
<dbReference type="EMBL" id="CP159578">
    <property type="protein sequence ID" value="XCJ80015.1"/>
    <property type="molecule type" value="Genomic_DNA"/>
</dbReference>
<sequence length="143" mass="15911">MCARDGAVYHRFFVRPRYGQRHVVEQLILAFTERQVQARGAPDGSLLKPTILKAGQGRYLVPMRWCSGEVITIDDATSAIWFWLDADIPFNGSLAQRLAHALTQHPGVECVAEDNTRGAGYVGAEAWIIDDDHYLLQGVNVSD</sequence>
<accession>A0AB74UGX3</accession>
<protein>
    <submittedName>
        <fullName evidence="1">Uncharacterized protein</fullName>
    </submittedName>
</protein>
<proteinExistence type="predicted"/>
<reference evidence="1" key="1">
    <citation type="submission" date="2024-06" db="EMBL/GenBank/DDBJ databases">
        <title>Complete genome of Salinicola endophyticus HNIBRBA4755.</title>
        <authorList>
            <person name="Shin S.Y."/>
            <person name="Kang H."/>
            <person name="Song J."/>
        </authorList>
    </citation>
    <scope>NUCLEOTIDE SEQUENCE</scope>
    <source>
        <strain evidence="1">HNIBRBA4755</strain>
    </source>
</reference>
<organism evidence="1">
    <name type="scientific">Salinicola endophyticus</name>
    <dbReference type="NCBI Taxonomy" id="1949083"/>
    <lineage>
        <taxon>Bacteria</taxon>
        <taxon>Pseudomonadati</taxon>
        <taxon>Pseudomonadota</taxon>
        <taxon>Gammaproteobacteria</taxon>
        <taxon>Oceanospirillales</taxon>
        <taxon>Halomonadaceae</taxon>
        <taxon>Salinicola</taxon>
    </lineage>
</organism>
<dbReference type="AlphaFoldDB" id="A0AB74UGX3"/>
<dbReference type="RefSeq" id="WP_353980866.1">
    <property type="nucleotide sequence ID" value="NZ_CP159578.1"/>
</dbReference>